<dbReference type="REBASE" id="763455">
    <property type="entry name" value="AspLEO62ORF6975P"/>
</dbReference>
<dbReference type="InterPro" id="IPR050953">
    <property type="entry name" value="N4_N6_ade-DNA_methylase"/>
</dbReference>
<accession>A0AA96DSE7</accession>
<dbReference type="Pfam" id="PF07669">
    <property type="entry name" value="Eco57I"/>
    <property type="match status" value="1"/>
</dbReference>
<comment type="catalytic activity">
    <reaction evidence="7">
        <text>a 2'-deoxyadenosine in DNA + S-adenosyl-L-methionine = an N(6)-methyl-2'-deoxyadenosine in DNA + S-adenosyl-L-homocysteine + H(+)</text>
        <dbReference type="Rhea" id="RHEA:15197"/>
        <dbReference type="Rhea" id="RHEA-COMP:12418"/>
        <dbReference type="Rhea" id="RHEA-COMP:12419"/>
        <dbReference type="ChEBI" id="CHEBI:15378"/>
        <dbReference type="ChEBI" id="CHEBI:57856"/>
        <dbReference type="ChEBI" id="CHEBI:59789"/>
        <dbReference type="ChEBI" id="CHEBI:90615"/>
        <dbReference type="ChEBI" id="CHEBI:90616"/>
        <dbReference type="EC" id="2.1.1.72"/>
    </reaction>
</comment>
<keyword evidence="6" id="KW-0238">DNA-binding</keyword>
<dbReference type="PANTHER" id="PTHR33841:SF1">
    <property type="entry name" value="DNA METHYLTRANSFERASE A"/>
    <property type="match status" value="1"/>
</dbReference>
<dbReference type="RefSeq" id="WP_390869516.1">
    <property type="nucleotide sequence ID" value="NZ_CP128652.1"/>
</dbReference>
<keyword evidence="5" id="KW-0680">Restriction system</keyword>
<dbReference type="GO" id="GO:0009307">
    <property type="term" value="P:DNA restriction-modification system"/>
    <property type="evidence" value="ECO:0007669"/>
    <property type="project" value="UniProtKB-KW"/>
</dbReference>
<evidence type="ECO:0000259" key="8">
    <source>
        <dbReference type="Pfam" id="PF07669"/>
    </source>
</evidence>
<dbReference type="InterPro" id="IPR025931">
    <property type="entry name" value="TaqI_C"/>
</dbReference>
<evidence type="ECO:0000256" key="3">
    <source>
        <dbReference type="ARBA" id="ARBA00022679"/>
    </source>
</evidence>
<sequence>MSMFQKSIINSVKQDESKVALRWASFQKFLEKVEYIKTVKEEKYQDGFLVDIFENCLGYTLDMTNPKSFNLEREKKNETDGKKADGVIYVDDKVVGVIELKGQDTKNLDKIETQAFNYHASHSNSKYIIISNFDELRFYVDKKTAYEKFNLFTLNYEEFKKLHLLISYESIKDDVPLKLKEKTNSFEQDISKKLYKDFSNFRTALFENIVKNNLGNGILIPSALNGEVETSLPNQQTLLRLTQKLCDRIIFILFAEDRDLLRANMIKEIRDEFINQKFTNYSLYDIYKFYFEAINKGNDKLQIPQYNGGLFAVDELLDSLIIDDFILDENVQILSNYDFASEISVNILGHIFEQSLTDLEELQANIDNVNFDKTKSKRKKDGVFYTPEYITRYIVENTLGKMCLEKREELQIGSETLVSPSNPKKLTKQEQQTKDNLQEYKNWLLNLKILDPACGSGAFLNQALEYLISEHKNLQNDLALMGDLFASYMVEEEILENNLYGVDINEDAVEIAKLSLWLRTAKRGRPLTKLADKIICANSLLEMPFSENSFDVVIGNPPYVRQEAIKEQKEALSKIYKVYHGSADLYVYFVELGLKMIKKNGMFSYIFPNKWLKTSYGKPLRQFLKTYNIQSIIDFGDLQIFDGATTYPLILTISKEKQLDTFKSYQLKEKSEDLQSILENKADNVTFKSLSDDGWNIFDFNLLQKLHKNTILLDEYTNGEIFYGIKTGLNEAFVIDKNKKDEIVKKDSKSIEIIKPLLRGRDISKYEINFAEQYLIYAHNKINIEDYPAVKEHLEAYKTKLEKRAGKQLWWQLQSNSFKDFGKSKIVYMKMQTKVAFSIDYDNCLINDALFCYLKDDKFLLSFLNSKLGWFLISSFCTQIQNGYQLMYDYFKQIPIPKIDEESQKPFIKLVDEILEAKQKIKDYKPLLDEAIKNNNFDREIALKKELENLENICTTNEKTIDQMVYKLYDLTPDEIKIVESI</sequence>
<dbReference type="GO" id="GO:0032259">
    <property type="term" value="P:methylation"/>
    <property type="evidence" value="ECO:0007669"/>
    <property type="project" value="UniProtKB-KW"/>
</dbReference>
<dbReference type="REBASE" id="763454">
    <property type="entry name" value="AspLEO65ORF5660P"/>
</dbReference>
<feature type="domain" description="TaqI-like C-terminal specificity" evidence="9">
    <location>
        <begin position="755"/>
        <end position="896"/>
    </location>
</feature>
<dbReference type="Pfam" id="PF12950">
    <property type="entry name" value="TaqI_C"/>
    <property type="match status" value="1"/>
</dbReference>
<protein>
    <recommendedName>
        <fullName evidence="1">site-specific DNA-methyltransferase (adenine-specific)</fullName>
        <ecNumber evidence="1">2.1.1.72</ecNumber>
    </recommendedName>
</protein>
<dbReference type="InterPro" id="IPR011639">
    <property type="entry name" value="MethylTrfase_TaqI-like_dom"/>
</dbReference>
<dbReference type="CDD" id="cd02440">
    <property type="entry name" value="AdoMet_MTases"/>
    <property type="match status" value="1"/>
</dbReference>
<dbReference type="InterPro" id="IPR029063">
    <property type="entry name" value="SAM-dependent_MTases_sf"/>
</dbReference>
<keyword evidence="2 10" id="KW-0489">Methyltransferase</keyword>
<evidence type="ECO:0000256" key="7">
    <source>
        <dbReference type="ARBA" id="ARBA00047942"/>
    </source>
</evidence>
<reference evidence="10" key="1">
    <citation type="submission" date="2023-09" db="EMBL/GenBank/DDBJ databases">
        <title>Arcobacter tbilisiensis sp. nov. isolated from chicken meat in Tbilisi, Georgia.</title>
        <authorList>
            <person name="Matthias R."/>
            <person name="Zautner A.E."/>
        </authorList>
    </citation>
    <scope>NUCLEOTIDE SEQUENCE</scope>
    <source>
        <strain evidence="10">LEO 62</strain>
    </source>
</reference>
<organism evidence="10">
    <name type="scientific">Arcobacter cryaerophilus gv. pseudocryaerophilus</name>
    <dbReference type="NCBI Taxonomy" id="2933791"/>
    <lineage>
        <taxon>Bacteria</taxon>
        <taxon>Pseudomonadati</taxon>
        <taxon>Campylobacterota</taxon>
        <taxon>Epsilonproteobacteria</taxon>
        <taxon>Campylobacterales</taxon>
        <taxon>Arcobacteraceae</taxon>
        <taxon>Aliarcobacter</taxon>
    </lineage>
</organism>
<dbReference type="EC" id="2.1.1.72" evidence="1"/>
<keyword evidence="3" id="KW-0808">Transferase</keyword>
<dbReference type="InterPro" id="IPR002052">
    <property type="entry name" value="DNA_methylase_N6_adenine_CS"/>
</dbReference>
<evidence type="ECO:0000256" key="1">
    <source>
        <dbReference type="ARBA" id="ARBA00011900"/>
    </source>
</evidence>
<gene>
    <name evidence="10" type="ORF">RMP68_06975</name>
</gene>
<dbReference type="SUPFAM" id="SSF53335">
    <property type="entry name" value="S-adenosyl-L-methionine-dependent methyltransferases"/>
    <property type="match status" value="1"/>
</dbReference>
<dbReference type="AlphaFoldDB" id="A0AA96DSE7"/>
<dbReference type="Gene3D" id="3.40.50.150">
    <property type="entry name" value="Vaccinia Virus protein VP39"/>
    <property type="match status" value="1"/>
</dbReference>
<feature type="domain" description="Type II methyltransferase M.TaqI-like" evidence="8">
    <location>
        <begin position="497"/>
        <end position="641"/>
    </location>
</feature>
<evidence type="ECO:0000259" key="9">
    <source>
        <dbReference type="Pfam" id="PF12950"/>
    </source>
</evidence>
<dbReference type="PANTHER" id="PTHR33841">
    <property type="entry name" value="DNA METHYLTRANSFERASE YEEA-RELATED"/>
    <property type="match status" value="1"/>
</dbReference>
<evidence type="ECO:0000256" key="5">
    <source>
        <dbReference type="ARBA" id="ARBA00022747"/>
    </source>
</evidence>
<name>A0AA96DSE7_9BACT</name>
<dbReference type="GO" id="GO:0003677">
    <property type="term" value="F:DNA binding"/>
    <property type="evidence" value="ECO:0007669"/>
    <property type="project" value="UniProtKB-KW"/>
</dbReference>
<proteinExistence type="predicted"/>
<dbReference type="GO" id="GO:0009007">
    <property type="term" value="F:site-specific DNA-methyltransferase (adenine-specific) activity"/>
    <property type="evidence" value="ECO:0007669"/>
    <property type="project" value="UniProtKB-EC"/>
</dbReference>
<dbReference type="PRINTS" id="PR00507">
    <property type="entry name" value="N12N6MTFRASE"/>
</dbReference>
<evidence type="ECO:0000256" key="6">
    <source>
        <dbReference type="ARBA" id="ARBA00023125"/>
    </source>
</evidence>
<evidence type="ECO:0000313" key="10">
    <source>
        <dbReference type="EMBL" id="WNL33254.1"/>
    </source>
</evidence>
<dbReference type="Proteomes" id="UP001305220">
    <property type="component" value="Chromosome"/>
</dbReference>
<dbReference type="PROSITE" id="PS00092">
    <property type="entry name" value="N6_MTASE"/>
    <property type="match status" value="1"/>
</dbReference>
<evidence type="ECO:0000256" key="4">
    <source>
        <dbReference type="ARBA" id="ARBA00022691"/>
    </source>
</evidence>
<evidence type="ECO:0000256" key="2">
    <source>
        <dbReference type="ARBA" id="ARBA00022603"/>
    </source>
</evidence>
<keyword evidence="4" id="KW-0949">S-adenosyl-L-methionine</keyword>
<dbReference type="EMBL" id="CP134856">
    <property type="protein sequence ID" value="WNL33254.1"/>
    <property type="molecule type" value="Genomic_DNA"/>
</dbReference>